<reference evidence="1 2" key="1">
    <citation type="submission" date="2024-09" db="EMBL/GenBank/DDBJ databases">
        <title>Rethinking Asexuality: The Enigmatic Case of Functional Sexual Genes in Lepraria (Stereocaulaceae).</title>
        <authorList>
            <person name="Doellman M."/>
            <person name="Sun Y."/>
            <person name="Barcenas-Pena A."/>
            <person name="Lumbsch H.T."/>
            <person name="Grewe F."/>
        </authorList>
    </citation>
    <scope>NUCLEOTIDE SEQUENCE [LARGE SCALE GENOMIC DNA]</scope>
    <source>
        <strain evidence="1 2">Grewe 0041</strain>
    </source>
</reference>
<proteinExistence type="predicted"/>
<evidence type="ECO:0000313" key="1">
    <source>
        <dbReference type="EMBL" id="KAL2057383.1"/>
    </source>
</evidence>
<dbReference type="Proteomes" id="UP001590951">
    <property type="component" value="Unassembled WGS sequence"/>
</dbReference>
<accession>A0ABR4BN58</accession>
<name>A0ABR4BN58_9LECA</name>
<comment type="caution">
    <text evidence="1">The sequence shown here is derived from an EMBL/GenBank/DDBJ whole genome shotgun (WGS) entry which is preliminary data.</text>
</comment>
<protein>
    <submittedName>
        <fullName evidence="1">Uncharacterized protein</fullName>
    </submittedName>
</protein>
<evidence type="ECO:0000313" key="2">
    <source>
        <dbReference type="Proteomes" id="UP001590951"/>
    </source>
</evidence>
<gene>
    <name evidence="1" type="ORF">ABVK25_002436</name>
</gene>
<keyword evidence="2" id="KW-1185">Reference proteome</keyword>
<organism evidence="1 2">
    <name type="scientific">Lepraria finkii</name>
    <dbReference type="NCBI Taxonomy" id="1340010"/>
    <lineage>
        <taxon>Eukaryota</taxon>
        <taxon>Fungi</taxon>
        <taxon>Dikarya</taxon>
        <taxon>Ascomycota</taxon>
        <taxon>Pezizomycotina</taxon>
        <taxon>Lecanoromycetes</taxon>
        <taxon>OSLEUM clade</taxon>
        <taxon>Lecanoromycetidae</taxon>
        <taxon>Lecanorales</taxon>
        <taxon>Lecanorineae</taxon>
        <taxon>Stereocaulaceae</taxon>
        <taxon>Lepraria</taxon>
    </lineage>
</organism>
<sequence>MLSFRSTRKTEDVDIAVSKEALYEFDSAAANNSRFKKQSGGLREYTSNTGIIVKFDFVPVGGALAPKFKVVEALPGSNKVRVERREDKDATHSIRIMENVGTNLGELTEEEEYVEDFAKLLSGPVKQRFWALQI</sequence>
<dbReference type="EMBL" id="JBHFEH010000005">
    <property type="protein sequence ID" value="KAL2057383.1"/>
    <property type="molecule type" value="Genomic_DNA"/>
</dbReference>